<accession>A0A8J3S0V4</accession>
<dbReference type="AlphaFoldDB" id="A0A8J3S0V4"/>
<evidence type="ECO:0000313" key="1">
    <source>
        <dbReference type="EMBL" id="GIH83019.1"/>
    </source>
</evidence>
<reference evidence="1" key="1">
    <citation type="submission" date="2021-01" db="EMBL/GenBank/DDBJ databases">
        <title>Whole genome shotgun sequence of Planobispora rosea NBRC 15558.</title>
        <authorList>
            <person name="Komaki H."/>
            <person name="Tamura T."/>
        </authorList>
    </citation>
    <scope>NUCLEOTIDE SEQUENCE</scope>
    <source>
        <strain evidence="1">NBRC 15558</strain>
    </source>
</reference>
<dbReference type="GO" id="GO:0050308">
    <property type="term" value="F:sugar-phosphatase activity"/>
    <property type="evidence" value="ECO:0007669"/>
    <property type="project" value="TreeGrafter"/>
</dbReference>
<dbReference type="SFLD" id="SFLDG01129">
    <property type="entry name" value="C1.5:_HAD__Beta-PGM__Phosphata"/>
    <property type="match status" value="1"/>
</dbReference>
<dbReference type="Pfam" id="PF00702">
    <property type="entry name" value="Hydrolase"/>
    <property type="match status" value="1"/>
</dbReference>
<dbReference type="Proteomes" id="UP000655044">
    <property type="component" value="Unassembled WGS sequence"/>
</dbReference>
<dbReference type="PANTHER" id="PTHR43481">
    <property type="entry name" value="FRUCTOSE-1-PHOSPHATE PHOSPHATASE"/>
    <property type="match status" value="1"/>
</dbReference>
<name>A0A8J3S0V4_PLARO</name>
<dbReference type="SUPFAM" id="SSF56784">
    <property type="entry name" value="HAD-like"/>
    <property type="match status" value="1"/>
</dbReference>
<dbReference type="InterPro" id="IPR023198">
    <property type="entry name" value="PGP-like_dom2"/>
</dbReference>
<proteinExistence type="predicted"/>
<dbReference type="InterPro" id="IPR036412">
    <property type="entry name" value="HAD-like_sf"/>
</dbReference>
<dbReference type="InterPro" id="IPR051806">
    <property type="entry name" value="HAD-like_SPP"/>
</dbReference>
<evidence type="ECO:0000313" key="2">
    <source>
        <dbReference type="Proteomes" id="UP000655044"/>
    </source>
</evidence>
<dbReference type="Gene3D" id="1.10.150.240">
    <property type="entry name" value="Putative phosphatase, domain 2"/>
    <property type="match status" value="1"/>
</dbReference>
<dbReference type="Gene3D" id="3.40.50.1000">
    <property type="entry name" value="HAD superfamily/HAD-like"/>
    <property type="match status" value="1"/>
</dbReference>
<dbReference type="PRINTS" id="PR00413">
    <property type="entry name" value="HADHALOGNASE"/>
</dbReference>
<keyword evidence="1" id="KW-0378">Hydrolase</keyword>
<gene>
    <name evidence="1" type="ORF">Pro02_14270</name>
</gene>
<protein>
    <submittedName>
        <fullName evidence="1">Hydrolase</fullName>
    </submittedName>
</protein>
<sequence>MLGEGEGNVPVQGEGVVLTRGGGAAGVLEGVRAVLLDMDGTLVDSDAAVERSWRTWAVRYGLSEDAVVAAVHGYPAPASIRRLLPRLSGEELEEAAQVLLDLECADLDGVVAARGAGELLAVLAERAIPWAVVTGSGAGLAKARLAAAGITPPLLVSLDEVAVGKPDPEGYLMAAAELGVAPAACLAVEDSDPGIAAGRAAGMPVAALRGLSGDLPIAHLGELAAHLNALDPHNPAPAGRHS</sequence>
<dbReference type="PANTHER" id="PTHR43481:SF4">
    <property type="entry name" value="GLYCEROL-1-PHOSPHATE PHOSPHOHYDROLASE 1-RELATED"/>
    <property type="match status" value="1"/>
</dbReference>
<dbReference type="InterPro" id="IPR006439">
    <property type="entry name" value="HAD-SF_hydro_IA"/>
</dbReference>
<dbReference type="SFLD" id="SFLDS00003">
    <property type="entry name" value="Haloacid_Dehalogenase"/>
    <property type="match status" value="1"/>
</dbReference>
<dbReference type="NCBIfam" id="TIGR01509">
    <property type="entry name" value="HAD-SF-IA-v3"/>
    <property type="match status" value="1"/>
</dbReference>
<keyword evidence="2" id="KW-1185">Reference proteome</keyword>
<comment type="caution">
    <text evidence="1">The sequence shown here is derived from an EMBL/GenBank/DDBJ whole genome shotgun (WGS) entry which is preliminary data.</text>
</comment>
<organism evidence="1 2">
    <name type="scientific">Planobispora rosea</name>
    <dbReference type="NCBI Taxonomy" id="35762"/>
    <lineage>
        <taxon>Bacteria</taxon>
        <taxon>Bacillati</taxon>
        <taxon>Actinomycetota</taxon>
        <taxon>Actinomycetes</taxon>
        <taxon>Streptosporangiales</taxon>
        <taxon>Streptosporangiaceae</taxon>
        <taxon>Planobispora</taxon>
    </lineage>
</organism>
<dbReference type="InterPro" id="IPR023214">
    <property type="entry name" value="HAD_sf"/>
</dbReference>
<dbReference type="EMBL" id="BOOI01000011">
    <property type="protein sequence ID" value="GIH83019.1"/>
    <property type="molecule type" value="Genomic_DNA"/>
</dbReference>